<feature type="transmembrane region" description="Helical" evidence="1">
    <location>
        <begin position="150"/>
        <end position="183"/>
    </location>
</feature>
<dbReference type="AlphaFoldDB" id="A0AA39LL39"/>
<evidence type="ECO:0000313" key="2">
    <source>
        <dbReference type="EMBL" id="KAK0401357.1"/>
    </source>
</evidence>
<dbReference type="PANTHER" id="PTHR23021:SF11">
    <property type="entry name" value="SERPENTINE RECEPTOR, CLASS T"/>
    <property type="match status" value="1"/>
</dbReference>
<dbReference type="InterPro" id="IPR019425">
    <property type="entry name" value="7TM_GPCR_serpentine_rcpt_Srt"/>
</dbReference>
<feature type="transmembrane region" description="Helical" evidence="1">
    <location>
        <begin position="496"/>
        <end position="521"/>
    </location>
</feature>
<feature type="transmembrane region" description="Helical" evidence="1">
    <location>
        <begin position="70"/>
        <end position="94"/>
    </location>
</feature>
<keyword evidence="3" id="KW-1185">Reference proteome</keyword>
<feature type="transmembrane region" description="Helical" evidence="1">
    <location>
        <begin position="203"/>
        <end position="224"/>
    </location>
</feature>
<comment type="caution">
    <text evidence="2">The sequence shown here is derived from an EMBL/GenBank/DDBJ whole genome shotgun (WGS) entry which is preliminary data.</text>
</comment>
<dbReference type="SUPFAM" id="SSF81321">
    <property type="entry name" value="Family A G protein-coupled receptor-like"/>
    <property type="match status" value="2"/>
</dbReference>
<feature type="transmembrane region" description="Helical" evidence="1">
    <location>
        <begin position="448"/>
        <end position="476"/>
    </location>
</feature>
<feature type="transmembrane region" description="Helical" evidence="1">
    <location>
        <begin position="542"/>
        <end position="565"/>
    </location>
</feature>
<evidence type="ECO:0000256" key="1">
    <source>
        <dbReference type="SAM" id="Phobius"/>
    </source>
</evidence>
<evidence type="ECO:0000313" key="3">
    <source>
        <dbReference type="Proteomes" id="UP001175271"/>
    </source>
</evidence>
<organism evidence="2 3">
    <name type="scientific">Steinernema hermaphroditum</name>
    <dbReference type="NCBI Taxonomy" id="289476"/>
    <lineage>
        <taxon>Eukaryota</taxon>
        <taxon>Metazoa</taxon>
        <taxon>Ecdysozoa</taxon>
        <taxon>Nematoda</taxon>
        <taxon>Chromadorea</taxon>
        <taxon>Rhabditida</taxon>
        <taxon>Tylenchina</taxon>
        <taxon>Panagrolaimomorpha</taxon>
        <taxon>Strongyloidoidea</taxon>
        <taxon>Steinernematidae</taxon>
        <taxon>Steinernema</taxon>
    </lineage>
</organism>
<keyword evidence="1" id="KW-1133">Transmembrane helix</keyword>
<proteinExistence type="predicted"/>
<feature type="transmembrane region" description="Helical" evidence="1">
    <location>
        <begin position="571"/>
        <end position="594"/>
    </location>
</feature>
<gene>
    <name evidence="2" type="ORF">QR680_015734</name>
</gene>
<feature type="transmembrane region" description="Helical" evidence="1">
    <location>
        <begin position="33"/>
        <end position="58"/>
    </location>
</feature>
<name>A0AA39LL39_9BILA</name>
<feature type="transmembrane region" description="Helical" evidence="1">
    <location>
        <begin position="404"/>
        <end position="427"/>
    </location>
</feature>
<reference evidence="2" key="1">
    <citation type="submission" date="2023-06" db="EMBL/GenBank/DDBJ databases">
        <title>Genomic analysis of the entomopathogenic nematode Steinernema hermaphroditum.</title>
        <authorList>
            <person name="Schwarz E.M."/>
            <person name="Heppert J.K."/>
            <person name="Baniya A."/>
            <person name="Schwartz H.T."/>
            <person name="Tan C.-H."/>
            <person name="Antoshechkin I."/>
            <person name="Sternberg P.W."/>
            <person name="Goodrich-Blair H."/>
            <person name="Dillman A.R."/>
        </authorList>
    </citation>
    <scope>NUCLEOTIDE SEQUENCE</scope>
    <source>
        <strain evidence="2">PS9179</strain>
        <tissue evidence="2">Whole animal</tissue>
    </source>
</reference>
<dbReference type="PANTHER" id="PTHR23021">
    <property type="entry name" value="SERPENTINE RECEPTOR, CLASS T"/>
    <property type="match status" value="1"/>
</dbReference>
<dbReference type="Pfam" id="PF10321">
    <property type="entry name" value="7TM_GPCR_Srt"/>
    <property type="match status" value="2"/>
</dbReference>
<dbReference type="Gene3D" id="1.20.1070.10">
    <property type="entry name" value="Rhodopsin 7-helix transmembrane proteins"/>
    <property type="match status" value="2"/>
</dbReference>
<keyword evidence="1" id="KW-0812">Transmembrane</keyword>
<protein>
    <submittedName>
        <fullName evidence="2">Uncharacterized protein</fullName>
    </submittedName>
</protein>
<feature type="transmembrane region" description="Helical" evidence="1">
    <location>
        <begin position="331"/>
        <end position="356"/>
    </location>
</feature>
<feature type="transmembrane region" description="Helical" evidence="1">
    <location>
        <begin position="244"/>
        <end position="265"/>
    </location>
</feature>
<feature type="transmembrane region" description="Helical" evidence="1">
    <location>
        <begin position="106"/>
        <end position="129"/>
    </location>
</feature>
<dbReference type="EMBL" id="JAUCMV010000004">
    <property type="protein sequence ID" value="KAK0401357.1"/>
    <property type="molecule type" value="Genomic_DNA"/>
</dbReference>
<accession>A0AA39LL39</accession>
<dbReference type="Proteomes" id="UP001175271">
    <property type="component" value="Unassembled WGS sequence"/>
</dbReference>
<keyword evidence="1" id="KW-0472">Membrane</keyword>
<feature type="transmembrane region" description="Helical" evidence="1">
    <location>
        <begin position="368"/>
        <end position="392"/>
    </location>
</feature>
<sequence>MELYLFRHETWKQLYSCDYLNESQWDSHRVPRVAHGAASIIFSTVAIALYVPCLIVMKRKEFFGNTCYKIMFYLGIIDIISQCVDGFINGYLLIIGAEFCTMPHFIYITGTLPFSTWCVQCGLCLLLAVNRMCDMWGQGAINRLFSGYRTHFWCCLSWVYGIVMMFTPPSLVFVSSIGGSWFYDPYIGYDIPGIDHSWYWNHMMGIDNLGVSLLLFILYSAMLIKLYFESSRGSQLTSNMQRSIFIQAAFICFLSAIPAVIYLYMQFFYTPEWLIAVGHFAWQGSNGKPTRNPSQSETMELYLFRHETWKQLYSCDYLNESQWDSHRVPRVAHGAASIIFSTVAIALYVPCLIVMKRKEFFGNTCYKIMFYLGIIDIISQCVDGFINGYLLIIGAEFCTMPHFIYITGTLPFSTWCVQCGLCLLLAVNRFCDIWGKSTINRLFSGYRTHFWCCLSWVYGIVMMFTPPSLVFVSSIGGSWFYDPYIGYDIPGIDHSWYFNYMMGIDNLGISLFLFVLYAGMVGKLYIEGKKSLKFTSEIQRSIFFQAAFICFLSAIPAVIYLYMQFFYTPEWLIAVGHFAWQGSNGGPAFIYMIFNMSLRRKVLEMFGIRFERDIQVIPAFTITSRLPTLHSQAPN</sequence>